<evidence type="ECO:0000313" key="2">
    <source>
        <dbReference type="Proteomes" id="UP000024547"/>
    </source>
</evidence>
<dbReference type="Proteomes" id="UP000024547">
    <property type="component" value="Unassembled WGS sequence"/>
</dbReference>
<reference evidence="1 2" key="1">
    <citation type="journal article" date="2014" name="Antonie Van Leeuwenhoek">
        <title>Hyphomonas beringensis sp. nov. and Hyphomonas chukchiensis sp. nov., isolated from surface seawater of the Bering Sea and Chukchi Sea.</title>
        <authorList>
            <person name="Li C."/>
            <person name="Lai Q."/>
            <person name="Li G."/>
            <person name="Dong C."/>
            <person name="Wang J."/>
            <person name="Liao Y."/>
            <person name="Shao Z."/>
        </authorList>
    </citation>
    <scope>NUCLEOTIDE SEQUENCE [LARGE SCALE GENOMIC DNA]</scope>
    <source>
        <strain evidence="1 2">22II1-22F38</strain>
    </source>
</reference>
<sequence length="57" mass="6445">MIIDLLVTGLAQGHEVIDFIYIRRSWTVISSGTAFREGDNVRTVSKVARLFGEVMFK</sequence>
<dbReference type="STRING" id="1280948.HY36_05930"/>
<organism evidence="1 2">
    <name type="scientific">Hyphomonas atlantica</name>
    <dbReference type="NCBI Taxonomy" id="1280948"/>
    <lineage>
        <taxon>Bacteria</taxon>
        <taxon>Pseudomonadati</taxon>
        <taxon>Pseudomonadota</taxon>
        <taxon>Alphaproteobacteria</taxon>
        <taxon>Hyphomonadales</taxon>
        <taxon>Hyphomonadaceae</taxon>
        <taxon>Hyphomonas</taxon>
    </lineage>
</organism>
<evidence type="ECO:0000313" key="1">
    <source>
        <dbReference type="EMBL" id="KCZ60516.1"/>
    </source>
</evidence>
<dbReference type="AlphaFoldDB" id="A0A059E0R4"/>
<protein>
    <submittedName>
        <fullName evidence="1">Uncharacterized protein</fullName>
    </submittedName>
</protein>
<name>A0A059E0R4_9PROT</name>
<proteinExistence type="predicted"/>
<gene>
    <name evidence="1" type="ORF">HY36_05930</name>
</gene>
<comment type="caution">
    <text evidence="1">The sequence shown here is derived from an EMBL/GenBank/DDBJ whole genome shotgun (WGS) entry which is preliminary data.</text>
</comment>
<keyword evidence="2" id="KW-1185">Reference proteome</keyword>
<dbReference type="EMBL" id="AWFH01000023">
    <property type="protein sequence ID" value="KCZ60516.1"/>
    <property type="molecule type" value="Genomic_DNA"/>
</dbReference>
<accession>A0A059E0R4</accession>